<sequence>MASGAPTIPESTIDADNVGTLSTVVQAFVDGPELILNGTAEAVYAQLKEINPNYDADWDGIGDSENTDLDDARTLDYTLHCTFHLAVPGNYIKQGIKYLRKVKGSPRLSAGPNECGRVSCSYNAAIYWCNDDTKPRSLPSFNNIADGAQVILTYCGHDSSKERFAGALHHPDLWRAVVQRDKC</sequence>
<dbReference type="PANTHER" id="PTHR35605:SF1">
    <property type="entry name" value="ECP2 EFFECTOR PROTEIN DOMAIN-CONTAINING PROTEIN-RELATED"/>
    <property type="match status" value="1"/>
</dbReference>
<keyword evidence="2" id="KW-1185">Reference proteome</keyword>
<evidence type="ECO:0000313" key="1">
    <source>
        <dbReference type="EMBL" id="KAL2827680.1"/>
    </source>
</evidence>
<organism evidence="1 2">
    <name type="scientific">Aspergillus pseudoustus</name>
    <dbReference type="NCBI Taxonomy" id="1810923"/>
    <lineage>
        <taxon>Eukaryota</taxon>
        <taxon>Fungi</taxon>
        <taxon>Dikarya</taxon>
        <taxon>Ascomycota</taxon>
        <taxon>Pezizomycotina</taxon>
        <taxon>Eurotiomycetes</taxon>
        <taxon>Eurotiomycetidae</taxon>
        <taxon>Eurotiales</taxon>
        <taxon>Aspergillaceae</taxon>
        <taxon>Aspergillus</taxon>
        <taxon>Aspergillus subgen. Nidulantes</taxon>
    </lineage>
</organism>
<comment type="caution">
    <text evidence="1">The sequence shown here is derived from an EMBL/GenBank/DDBJ whole genome shotgun (WGS) entry which is preliminary data.</text>
</comment>
<evidence type="ECO:0000313" key="2">
    <source>
        <dbReference type="Proteomes" id="UP001610446"/>
    </source>
</evidence>
<dbReference type="PANTHER" id="PTHR35605">
    <property type="entry name" value="ECP2 EFFECTOR PROTEIN DOMAIN-CONTAINING PROTEIN-RELATED"/>
    <property type="match status" value="1"/>
</dbReference>
<dbReference type="EMBL" id="JBFXLU010000388">
    <property type="protein sequence ID" value="KAL2827680.1"/>
    <property type="molecule type" value="Genomic_DNA"/>
</dbReference>
<gene>
    <name evidence="1" type="ORF">BJY01DRAFT_255602</name>
</gene>
<proteinExistence type="predicted"/>
<dbReference type="Proteomes" id="UP001610446">
    <property type="component" value="Unassembled WGS sequence"/>
</dbReference>
<accession>A0ABR4IIU4</accession>
<reference evidence="1 2" key="1">
    <citation type="submission" date="2024-07" db="EMBL/GenBank/DDBJ databases">
        <title>Section-level genome sequencing and comparative genomics of Aspergillus sections Usti and Cavernicolus.</title>
        <authorList>
            <consortium name="Lawrence Berkeley National Laboratory"/>
            <person name="Nybo J.L."/>
            <person name="Vesth T.C."/>
            <person name="Theobald S."/>
            <person name="Frisvad J.C."/>
            <person name="Larsen T.O."/>
            <person name="Kjaerboelling I."/>
            <person name="Rothschild-Mancinelli K."/>
            <person name="Lyhne E.K."/>
            <person name="Kogle M.E."/>
            <person name="Barry K."/>
            <person name="Clum A."/>
            <person name="Na H."/>
            <person name="Ledsgaard L."/>
            <person name="Lin J."/>
            <person name="Lipzen A."/>
            <person name="Kuo A."/>
            <person name="Riley R."/>
            <person name="Mondo S."/>
            <person name="Labutti K."/>
            <person name="Haridas S."/>
            <person name="Pangalinan J."/>
            <person name="Salamov A.A."/>
            <person name="Simmons B.A."/>
            <person name="Magnuson J.K."/>
            <person name="Chen J."/>
            <person name="Drula E."/>
            <person name="Henrissat B."/>
            <person name="Wiebenga A."/>
            <person name="Lubbers R.J."/>
            <person name="Gomes A.C."/>
            <person name="Makela M.R."/>
            <person name="Stajich J."/>
            <person name="Grigoriev I.V."/>
            <person name="Mortensen U.H."/>
            <person name="De Vries R.P."/>
            <person name="Baker S.E."/>
            <person name="Andersen M.R."/>
        </authorList>
    </citation>
    <scope>NUCLEOTIDE SEQUENCE [LARGE SCALE GENOMIC DNA]</scope>
    <source>
        <strain evidence="1 2">CBS 123904</strain>
    </source>
</reference>
<protein>
    <submittedName>
        <fullName evidence="1">Uncharacterized protein</fullName>
    </submittedName>
</protein>
<name>A0ABR4IIU4_9EURO</name>